<reference evidence="3" key="1">
    <citation type="journal article" date="2020" name="Genome Biol.">
        <title>Gamete binning: chromosome-level and haplotype-resolved genome assembly enabled by high-throughput single-cell sequencing of gamete genomes.</title>
        <authorList>
            <person name="Campoy J.A."/>
            <person name="Sun H."/>
            <person name="Goel M."/>
            <person name="Jiao W.-B."/>
            <person name="Folz-Donahue K."/>
            <person name="Wang N."/>
            <person name="Rubio M."/>
            <person name="Liu C."/>
            <person name="Kukat C."/>
            <person name="Ruiz D."/>
            <person name="Huettel B."/>
            <person name="Schneeberger K."/>
        </authorList>
    </citation>
    <scope>NUCLEOTIDE SEQUENCE [LARGE SCALE GENOMIC DNA]</scope>
    <source>
        <strain evidence="3">cv. Rojo Pasion</strain>
    </source>
</reference>
<name>A0A6J5X809_PRUAR</name>
<dbReference type="AlphaFoldDB" id="A0A6J5X809"/>
<evidence type="ECO:0000313" key="3">
    <source>
        <dbReference type="Proteomes" id="UP000507245"/>
    </source>
</evidence>
<evidence type="ECO:0000313" key="2">
    <source>
        <dbReference type="EMBL" id="CAB4310080.1"/>
    </source>
</evidence>
<gene>
    <name evidence="2" type="ORF">ORAREDHAP_LOCUS31657</name>
</gene>
<organism evidence="2 3">
    <name type="scientific">Prunus armeniaca</name>
    <name type="common">Apricot</name>
    <name type="synonym">Armeniaca vulgaris</name>
    <dbReference type="NCBI Taxonomy" id="36596"/>
    <lineage>
        <taxon>Eukaryota</taxon>
        <taxon>Viridiplantae</taxon>
        <taxon>Streptophyta</taxon>
        <taxon>Embryophyta</taxon>
        <taxon>Tracheophyta</taxon>
        <taxon>Spermatophyta</taxon>
        <taxon>Magnoliopsida</taxon>
        <taxon>eudicotyledons</taxon>
        <taxon>Gunneridae</taxon>
        <taxon>Pentapetalae</taxon>
        <taxon>rosids</taxon>
        <taxon>fabids</taxon>
        <taxon>Rosales</taxon>
        <taxon>Rosaceae</taxon>
        <taxon>Amygdaloideae</taxon>
        <taxon>Amygdaleae</taxon>
        <taxon>Prunus</taxon>
    </lineage>
</organism>
<evidence type="ECO:0000256" key="1">
    <source>
        <dbReference type="SAM" id="MobiDB-lite"/>
    </source>
</evidence>
<sequence length="81" mass="8850">MQSKQITLKIESVRSNSENALASVFVKISIPEIHGAKSEAAVTRENKSEVVRTPTTGNGLCSRDNKSEVAVTRDQNYAKDD</sequence>
<keyword evidence="3" id="KW-1185">Reference proteome</keyword>
<feature type="region of interest" description="Disordered" evidence="1">
    <location>
        <begin position="44"/>
        <end position="81"/>
    </location>
</feature>
<protein>
    <submittedName>
        <fullName evidence="2">Uncharacterized protein</fullName>
    </submittedName>
</protein>
<accession>A0A6J5X809</accession>
<dbReference type="Proteomes" id="UP000507245">
    <property type="component" value="Unassembled WGS sequence"/>
</dbReference>
<proteinExistence type="predicted"/>
<dbReference type="EMBL" id="CAEKKB010000005">
    <property type="protein sequence ID" value="CAB4310080.1"/>
    <property type="molecule type" value="Genomic_DNA"/>
</dbReference>